<dbReference type="GO" id="GO:0019905">
    <property type="term" value="F:syntaxin binding"/>
    <property type="evidence" value="ECO:0007669"/>
    <property type="project" value="TreeGrafter"/>
</dbReference>
<comment type="similarity">
    <text evidence="1 4">Belongs to the SNAP family.</text>
</comment>
<proteinExistence type="inferred from homology"/>
<evidence type="ECO:0000256" key="1">
    <source>
        <dbReference type="ARBA" id="ARBA00010050"/>
    </source>
</evidence>
<dbReference type="OMA" id="WSVKEYL"/>
<sequence>MADTAGKDEQGAALLAEAEAKLNEGSAVGFLSSWFGGNSEGRKAEEAADLFVRAGNSYKLAKNYRQAGVAYSKGGDAYEKAARLNGLGTFEAGSKHADAAKMFRQAKDSERAASSYRKAAQLHSDGGRFQQAAKMSKELAELEEELGKNASAKTWYARAADLYEGDDMKSQASTCRVKVAELNALEENYDAAAGDFEAVAEYSLSNKMLKFGARDHLLKAGICRLAVGDDIAAVRAVERYGLLDSSFADSREGKFLDALVKAKEDSDLNKFMDAISQFDSVTRLDPWKTSILLRVKNTIRSIEDDLT</sequence>
<dbReference type="AlphaFoldDB" id="A0A5J4YQF1"/>
<organism evidence="5 6">
    <name type="scientific">Porphyridium purpureum</name>
    <name type="common">Red alga</name>
    <name type="synonym">Porphyridium cruentum</name>
    <dbReference type="NCBI Taxonomy" id="35688"/>
    <lineage>
        <taxon>Eukaryota</taxon>
        <taxon>Rhodophyta</taxon>
        <taxon>Bangiophyceae</taxon>
        <taxon>Porphyridiales</taxon>
        <taxon>Porphyridiaceae</taxon>
        <taxon>Porphyridium</taxon>
    </lineage>
</organism>
<keyword evidence="3 4" id="KW-0653">Protein transport</keyword>
<dbReference type="PRINTS" id="PR00448">
    <property type="entry name" value="NSFATTACHMNT"/>
</dbReference>
<dbReference type="CDD" id="cd15832">
    <property type="entry name" value="SNAP"/>
    <property type="match status" value="1"/>
</dbReference>
<evidence type="ECO:0000313" key="6">
    <source>
        <dbReference type="Proteomes" id="UP000324585"/>
    </source>
</evidence>
<evidence type="ECO:0000256" key="2">
    <source>
        <dbReference type="ARBA" id="ARBA00022448"/>
    </source>
</evidence>
<dbReference type="Gene3D" id="1.25.40.10">
    <property type="entry name" value="Tetratricopeptide repeat domain"/>
    <property type="match status" value="1"/>
</dbReference>
<keyword evidence="2 4" id="KW-0813">Transport</keyword>
<comment type="caution">
    <text evidence="5">The sequence shown here is derived from an EMBL/GenBank/DDBJ whole genome shotgun (WGS) entry which is preliminary data.</text>
</comment>
<dbReference type="OrthoDB" id="9984275at2759"/>
<evidence type="ECO:0000313" key="5">
    <source>
        <dbReference type="EMBL" id="KAA8493751.1"/>
    </source>
</evidence>
<dbReference type="PANTHER" id="PTHR13768">
    <property type="entry name" value="SOLUBLE NSF ATTACHMENT PROTEIN SNAP"/>
    <property type="match status" value="1"/>
</dbReference>
<dbReference type="PANTHER" id="PTHR13768:SF8">
    <property type="entry name" value="ALPHA-SOLUBLE NSF ATTACHMENT PROTEIN"/>
    <property type="match status" value="1"/>
</dbReference>
<dbReference type="GO" id="GO:0031201">
    <property type="term" value="C:SNARE complex"/>
    <property type="evidence" value="ECO:0007669"/>
    <property type="project" value="TreeGrafter"/>
</dbReference>
<comment type="subcellular location">
    <subcellularLocation>
        <location evidence="4">Membrane</location>
        <topology evidence="4">Peripheral membrane protein</topology>
    </subcellularLocation>
</comment>
<dbReference type="GO" id="GO:0035494">
    <property type="term" value="P:SNARE complex disassembly"/>
    <property type="evidence" value="ECO:0007669"/>
    <property type="project" value="TreeGrafter"/>
</dbReference>
<dbReference type="Pfam" id="PF14938">
    <property type="entry name" value="SNAP"/>
    <property type="match status" value="1"/>
</dbReference>
<protein>
    <submittedName>
        <fullName evidence="5">Alpha-soluble NSF attachment protein</fullName>
    </submittedName>
</protein>
<evidence type="ECO:0000256" key="4">
    <source>
        <dbReference type="RuleBase" id="RU367013"/>
    </source>
</evidence>
<keyword evidence="4" id="KW-0472">Membrane</keyword>
<dbReference type="Proteomes" id="UP000324585">
    <property type="component" value="Unassembled WGS sequence"/>
</dbReference>
<dbReference type="InterPro" id="IPR011990">
    <property type="entry name" value="TPR-like_helical_dom_sf"/>
</dbReference>
<keyword evidence="4" id="KW-0931">ER-Golgi transport</keyword>
<dbReference type="GO" id="GO:0005774">
    <property type="term" value="C:vacuolar membrane"/>
    <property type="evidence" value="ECO:0007669"/>
    <property type="project" value="TreeGrafter"/>
</dbReference>
<gene>
    <name evidence="5" type="ORF">FVE85_4888</name>
</gene>
<name>A0A5J4YQF1_PORPP</name>
<dbReference type="SUPFAM" id="SSF48452">
    <property type="entry name" value="TPR-like"/>
    <property type="match status" value="1"/>
</dbReference>
<accession>A0A5J4YQF1</accession>
<dbReference type="InterPro" id="IPR000744">
    <property type="entry name" value="NSF_attach"/>
</dbReference>
<reference evidence="6" key="1">
    <citation type="journal article" date="2019" name="Nat. Commun.">
        <title>Expansion of phycobilisome linker gene families in mesophilic red algae.</title>
        <authorList>
            <person name="Lee J."/>
            <person name="Kim D."/>
            <person name="Bhattacharya D."/>
            <person name="Yoon H.S."/>
        </authorList>
    </citation>
    <scope>NUCLEOTIDE SEQUENCE [LARGE SCALE GENOMIC DNA]</scope>
    <source>
        <strain evidence="6">CCMP 1328</strain>
    </source>
</reference>
<keyword evidence="6" id="KW-1185">Reference proteome</keyword>
<comment type="function">
    <text evidence="4">Required for vesicular transport between the endoplasmic reticulum and the Golgi apparatus.</text>
</comment>
<dbReference type="GO" id="GO:0006886">
    <property type="term" value="P:intracellular protein transport"/>
    <property type="evidence" value="ECO:0007669"/>
    <property type="project" value="UniProtKB-UniRule"/>
</dbReference>
<dbReference type="EMBL" id="VRMN01000006">
    <property type="protein sequence ID" value="KAA8493751.1"/>
    <property type="molecule type" value="Genomic_DNA"/>
</dbReference>
<evidence type="ECO:0000256" key="3">
    <source>
        <dbReference type="ARBA" id="ARBA00022927"/>
    </source>
</evidence>
<dbReference type="GO" id="GO:0005483">
    <property type="term" value="F:soluble NSF attachment protein activity"/>
    <property type="evidence" value="ECO:0007669"/>
    <property type="project" value="TreeGrafter"/>
</dbReference>